<proteinExistence type="predicted"/>
<gene>
    <name evidence="3" type="ORF">X975_12641</name>
</gene>
<evidence type="ECO:0000256" key="1">
    <source>
        <dbReference type="PROSITE-ProRule" id="PRU00122"/>
    </source>
</evidence>
<dbReference type="AlphaFoldDB" id="A0A087TUX8"/>
<dbReference type="PROSITE" id="PS50025">
    <property type="entry name" value="LAM_G_DOMAIN"/>
    <property type="match status" value="1"/>
</dbReference>
<dbReference type="SUPFAM" id="SSF49899">
    <property type="entry name" value="Concanavalin A-like lectins/glucanases"/>
    <property type="match status" value="1"/>
</dbReference>
<sequence>MVEISNGSPLLYNDGKYHTVTVIKTNRKIVLRIDDIQVGFTRLQNGSRNIDAPPHRGLFFGGFREGIEYNSMISTNTPLFGTIRDAIFNNR</sequence>
<dbReference type="Proteomes" id="UP000054359">
    <property type="component" value="Unassembled WGS sequence"/>
</dbReference>
<name>A0A087TUX8_STEMI</name>
<dbReference type="OrthoDB" id="6423093at2759"/>
<feature type="non-terminal residue" evidence="3">
    <location>
        <position position="91"/>
    </location>
</feature>
<reference evidence="3 4" key="1">
    <citation type="submission" date="2013-11" db="EMBL/GenBank/DDBJ databases">
        <title>Genome sequencing of Stegodyphus mimosarum.</title>
        <authorList>
            <person name="Bechsgaard J."/>
        </authorList>
    </citation>
    <scope>NUCLEOTIDE SEQUENCE [LARGE SCALE GENOMIC DNA]</scope>
</reference>
<evidence type="ECO:0000313" key="4">
    <source>
        <dbReference type="Proteomes" id="UP000054359"/>
    </source>
</evidence>
<accession>A0A087TUX8</accession>
<dbReference type="Gene3D" id="2.60.120.200">
    <property type="match status" value="1"/>
</dbReference>
<keyword evidence="4" id="KW-1185">Reference proteome</keyword>
<dbReference type="Pfam" id="PF00054">
    <property type="entry name" value="Laminin_G_1"/>
    <property type="match status" value="1"/>
</dbReference>
<comment type="caution">
    <text evidence="1">Lacks conserved residue(s) required for the propagation of feature annotation.</text>
</comment>
<organism evidence="3 4">
    <name type="scientific">Stegodyphus mimosarum</name>
    <name type="common">African social velvet spider</name>
    <dbReference type="NCBI Taxonomy" id="407821"/>
    <lineage>
        <taxon>Eukaryota</taxon>
        <taxon>Metazoa</taxon>
        <taxon>Ecdysozoa</taxon>
        <taxon>Arthropoda</taxon>
        <taxon>Chelicerata</taxon>
        <taxon>Arachnida</taxon>
        <taxon>Araneae</taxon>
        <taxon>Araneomorphae</taxon>
        <taxon>Entelegynae</taxon>
        <taxon>Eresoidea</taxon>
        <taxon>Eresidae</taxon>
        <taxon>Stegodyphus</taxon>
    </lineage>
</organism>
<dbReference type="InterPro" id="IPR013320">
    <property type="entry name" value="ConA-like_dom_sf"/>
</dbReference>
<protein>
    <recommendedName>
        <fullName evidence="2">Laminin G domain-containing protein</fullName>
    </recommendedName>
</protein>
<feature type="domain" description="Laminin G" evidence="2">
    <location>
        <begin position="1"/>
        <end position="91"/>
    </location>
</feature>
<evidence type="ECO:0000259" key="2">
    <source>
        <dbReference type="PROSITE" id="PS50025"/>
    </source>
</evidence>
<evidence type="ECO:0000313" key="3">
    <source>
        <dbReference type="EMBL" id="KFM68917.1"/>
    </source>
</evidence>
<dbReference type="InterPro" id="IPR001791">
    <property type="entry name" value="Laminin_G"/>
</dbReference>
<dbReference type="CDD" id="cd00110">
    <property type="entry name" value="LamG"/>
    <property type="match status" value="1"/>
</dbReference>
<dbReference type="STRING" id="407821.A0A087TUX8"/>
<dbReference type="EMBL" id="KK116846">
    <property type="protein sequence ID" value="KFM68917.1"/>
    <property type="molecule type" value="Genomic_DNA"/>
</dbReference>